<organism evidence="4">
    <name type="scientific">Usinis virus</name>
    <dbReference type="NCBI Taxonomy" id="2800948"/>
    <lineage>
        <taxon>Viruses</taxon>
        <taxon>Riboviria</taxon>
    </lineage>
</organism>
<evidence type="ECO:0000256" key="2">
    <source>
        <dbReference type="RuleBase" id="RU004330"/>
    </source>
</evidence>
<sequence>MEAFKEVRNSFFNTVFTLGERPDLVEPPADTLQNLNSISALYIYSNPPPMGYGTPAPKVAESVLRAYGMNKKPEGQRTVEIDGYHIVDPVWRGKAADFPWYEPASNFDPAFVYDCSLNFLRENGQKFIEIVNNVMSDFAMRNADELTKGRQTYCPLTESSLPCPRAFKNMIDFMQRNGAPANLSILTLIGEFFILMEKTEIVAPVIQTVYVTKKVRVEGRVVEVKNKKKKTKWTKLQGDEKFRYLMNIARSFCTYIKHGERSHLERRAIASPNIIKRAFLSIIEEVHGRWGKVIEGSTISIGGEEKKNKIITTVESLAADAGRLIRKQGTEDATKWNETLSAALFGMIQKTFLDPEVRTKLNLNPPTDYERMYMELSMSSHFLLAVKRVTLGHGLQGTSRFFHGEISFNRESLGKMNEGTRAWVEEALPLMTDGFYLEASPGMLMGMHNTLSTTVGLVPVNALHHAASMMKVLRSSDDSMSMHAGATEEEVLLSTDIQYFELKKAGIAMSFKKTALYRERYGEFTSWFQDGKLVSQFGPETTTLRPLGRNPYDDTFAVAKGTAVSLLNCASNPFGAEVKLSLGIHNVRSLYRIKRVRDDDIPGAKVRVVADGGDSPYCVSSCHLDESVLKEKLHGQGFEGYFLKIRNPLNPFSRPLEETTYFNRDLGTLTTDFMDIPATIFSYMRRGNRTLGEKGAKSNAQSEEEAQKVVEVINELDYSTALRIPVEGTLCADFCKTNLLLLRGDLQLNDEEQAIFSAALSTLETGTSQRPVVPARDFEFSDDEYGE</sequence>
<dbReference type="EMBL" id="MW434320">
    <property type="protein sequence ID" value="QRW42661.1"/>
    <property type="molecule type" value="Genomic_RNA"/>
</dbReference>
<evidence type="ECO:0000313" key="4">
    <source>
        <dbReference type="EMBL" id="QRW42661.1"/>
    </source>
</evidence>
<dbReference type="PROSITE" id="PS50525">
    <property type="entry name" value="RDRP_SSRNA_NEG_SEG"/>
    <property type="match status" value="1"/>
</dbReference>
<evidence type="ECO:0000256" key="1">
    <source>
        <dbReference type="ARBA" id="ARBA00020035"/>
    </source>
</evidence>
<protein>
    <recommendedName>
        <fullName evidence="1 2">RNA-directed RNA polymerase catalytic subunit</fullName>
        <ecNumber evidence="2">2.7.7.48</ecNumber>
    </recommendedName>
</protein>
<feature type="domain" description="RdRp catalytic" evidence="3">
    <location>
        <begin position="314"/>
        <end position="515"/>
    </location>
</feature>
<keyword evidence="2" id="KW-0696">RNA-directed RNA polymerase</keyword>
<dbReference type="InterPro" id="IPR007099">
    <property type="entry name" value="RNA-dir_pol_NSvirus"/>
</dbReference>
<dbReference type="GO" id="GO:0003968">
    <property type="term" value="F:RNA-directed RNA polymerase activity"/>
    <property type="evidence" value="ECO:0007669"/>
    <property type="project" value="UniProtKB-KW"/>
</dbReference>
<dbReference type="GO" id="GO:0039694">
    <property type="term" value="P:viral RNA genome replication"/>
    <property type="evidence" value="ECO:0007669"/>
    <property type="project" value="InterPro"/>
</dbReference>
<accession>A0A894KN64</accession>
<dbReference type="EMBL" id="MW434322">
    <property type="protein sequence ID" value="QRW42663.1"/>
    <property type="molecule type" value="Genomic_RNA"/>
</dbReference>
<keyword evidence="2" id="KW-0548">Nucleotidyltransferase</keyword>
<dbReference type="EC" id="2.7.7.48" evidence="2"/>
<name>A0A894KN64_9VIRU</name>
<comment type="catalytic activity">
    <reaction evidence="2">
        <text>RNA(n) + a ribonucleoside 5'-triphosphate = RNA(n+1) + diphosphate</text>
        <dbReference type="Rhea" id="RHEA:21248"/>
        <dbReference type="Rhea" id="RHEA-COMP:14527"/>
        <dbReference type="Rhea" id="RHEA-COMP:17342"/>
        <dbReference type="ChEBI" id="CHEBI:33019"/>
        <dbReference type="ChEBI" id="CHEBI:61557"/>
        <dbReference type="ChEBI" id="CHEBI:140395"/>
        <dbReference type="EC" id="2.7.7.48"/>
    </reaction>
</comment>
<dbReference type="Pfam" id="PF00602">
    <property type="entry name" value="Flu_PB1"/>
    <property type="match status" value="1"/>
</dbReference>
<evidence type="ECO:0000259" key="3">
    <source>
        <dbReference type="PROSITE" id="PS50525"/>
    </source>
</evidence>
<dbReference type="InterPro" id="IPR001407">
    <property type="entry name" value="RNA_pol_PB1_influenza"/>
</dbReference>
<keyword evidence="2" id="KW-0808">Transferase</keyword>
<reference evidence="4" key="1">
    <citation type="journal article" date="2020" name="bioRxiv">
        <title>Single mosquito metatranscriptomics identifies vectors, emerging pathogens and reservoirs in one assay.</title>
        <authorList>
            <person name="Batson J."/>
            <person name="Dudas G."/>
            <person name="Haas-Stapleton E."/>
            <person name="Kistler A.L."/>
            <person name="Li L.M."/>
            <person name="Logan P."/>
            <person name="Ratnasiri K."/>
            <person name="Retallack H."/>
        </authorList>
    </citation>
    <scope>NUCLEOTIDE SEQUENCE</scope>
    <source>
        <strain evidence="4">CMS002_026b_WVAL</strain>
        <strain evidence="5">CMS002_045e_WVAL</strain>
    </source>
</reference>
<dbReference type="GO" id="GO:0003723">
    <property type="term" value="F:RNA binding"/>
    <property type="evidence" value="ECO:0007669"/>
    <property type="project" value="InterPro"/>
</dbReference>
<evidence type="ECO:0000313" key="5">
    <source>
        <dbReference type="EMBL" id="QRW42663.1"/>
    </source>
</evidence>
<proteinExistence type="predicted"/>